<feature type="signal peptide" evidence="1">
    <location>
        <begin position="1"/>
        <end position="30"/>
    </location>
</feature>
<dbReference type="EMBL" id="JAUPFM010000018">
    <property type="protein sequence ID" value="KAK2822380.1"/>
    <property type="molecule type" value="Genomic_DNA"/>
</dbReference>
<dbReference type="Proteomes" id="UP001187415">
    <property type="component" value="Unassembled WGS sequence"/>
</dbReference>
<evidence type="ECO:0000313" key="3">
    <source>
        <dbReference type="Proteomes" id="UP001187415"/>
    </source>
</evidence>
<organism evidence="2 3">
    <name type="scientific">Channa striata</name>
    <name type="common">Snakehead murrel</name>
    <name type="synonym">Ophicephalus striatus</name>
    <dbReference type="NCBI Taxonomy" id="64152"/>
    <lineage>
        <taxon>Eukaryota</taxon>
        <taxon>Metazoa</taxon>
        <taxon>Chordata</taxon>
        <taxon>Craniata</taxon>
        <taxon>Vertebrata</taxon>
        <taxon>Euteleostomi</taxon>
        <taxon>Actinopterygii</taxon>
        <taxon>Neopterygii</taxon>
        <taxon>Teleostei</taxon>
        <taxon>Neoteleostei</taxon>
        <taxon>Acanthomorphata</taxon>
        <taxon>Anabantaria</taxon>
        <taxon>Anabantiformes</taxon>
        <taxon>Channoidei</taxon>
        <taxon>Channidae</taxon>
        <taxon>Channa</taxon>
    </lineage>
</organism>
<comment type="caution">
    <text evidence="2">The sequence shown here is derived from an EMBL/GenBank/DDBJ whole genome shotgun (WGS) entry which is preliminary data.</text>
</comment>
<keyword evidence="3" id="KW-1185">Reference proteome</keyword>
<gene>
    <name evidence="2" type="ORF">Q5P01_022445</name>
</gene>
<sequence length="539" mass="58177">MANQAERRCGLQHSVAVVLLLLSLAPNLPCFSLQRLSKKVQQDEVASEPAAMGIRNGHIFFNGKELDSQSGSSSPVATGNNGLVHVDSVQSDGPEIILGQTLQLETALADEAAWRRLNPTLLCGPTKMKLKVMGPGAAHLQLDTGKASSLPLIQVPKTCGYSMQQNALGLILVVPYNGCRVTQKNGFYMLPMSWLKTPVKLACPMLQSSDAAATITAQPATTAMPNPQQNPALYPYPYFPYYQYYPLHRPHHGFTTTVPPATTTTTAGPAAAPAAPPSSGMNPPFYPYPYFPYYQYYPLHRPHHGFTTTVPPATTTTTAGPAAAPAALPSSGMNPPFYPYPYFPYYQYYPLHRPHHGLTTTVPPATTTTTAAPAAAAPPSSGINPPFYPYPYFPYYQSYPLHRPHHGFTTTVPPATTTTTAAPAAPPSSGMNPPFYPYPYFPYYQSYPLHRHHHGFTTTVPPATTTTAGPAAAPAAPPSSGMNPPCIPIHTSHITNPIHCIGPIMALQDHCATKYPTYHTNPRTSSCIPLQPILPLQLS</sequence>
<proteinExistence type="predicted"/>
<reference evidence="2" key="1">
    <citation type="submission" date="2023-07" db="EMBL/GenBank/DDBJ databases">
        <title>Chromosome-level Genome Assembly of Striped Snakehead (Channa striata).</title>
        <authorList>
            <person name="Liu H."/>
        </authorList>
    </citation>
    <scope>NUCLEOTIDE SEQUENCE</scope>
    <source>
        <strain evidence="2">Gz</strain>
        <tissue evidence="2">Muscle</tissue>
    </source>
</reference>
<accession>A0AA88IW66</accession>
<feature type="chain" id="PRO_5041682143" evidence="1">
    <location>
        <begin position="31"/>
        <end position="539"/>
    </location>
</feature>
<evidence type="ECO:0000256" key="1">
    <source>
        <dbReference type="SAM" id="SignalP"/>
    </source>
</evidence>
<name>A0AA88IW66_CHASR</name>
<dbReference type="AlphaFoldDB" id="A0AA88IW66"/>
<evidence type="ECO:0000313" key="2">
    <source>
        <dbReference type="EMBL" id="KAK2822380.1"/>
    </source>
</evidence>
<keyword evidence="1" id="KW-0732">Signal</keyword>
<protein>
    <submittedName>
        <fullName evidence="2">Uncharacterized protein</fullName>
    </submittedName>
</protein>